<dbReference type="InterPro" id="IPR003350">
    <property type="entry name" value="CUT_dom"/>
</dbReference>
<keyword evidence="15" id="KW-1185">Reference proteome</keyword>
<dbReference type="CDD" id="cd00086">
    <property type="entry name" value="homeodomain"/>
    <property type="match status" value="1"/>
</dbReference>
<evidence type="ECO:0000256" key="6">
    <source>
        <dbReference type="ARBA" id="ARBA00023163"/>
    </source>
</evidence>
<dbReference type="GO" id="GO:0003677">
    <property type="term" value="F:DNA binding"/>
    <property type="evidence" value="ECO:0007669"/>
    <property type="project" value="UniProtKB-UniRule"/>
</dbReference>
<evidence type="ECO:0000256" key="2">
    <source>
        <dbReference type="ARBA" id="ARBA00008190"/>
    </source>
</evidence>
<evidence type="ECO:0000256" key="1">
    <source>
        <dbReference type="ARBA" id="ARBA00004123"/>
    </source>
</evidence>
<keyword evidence="3 10" id="KW-0805">Transcription regulation</keyword>
<evidence type="ECO:0000256" key="7">
    <source>
        <dbReference type="ARBA" id="ARBA00023242"/>
    </source>
</evidence>
<feature type="region of interest" description="Disordered" evidence="11">
    <location>
        <begin position="698"/>
        <end position="719"/>
    </location>
</feature>
<comment type="subcellular location">
    <subcellularLocation>
        <location evidence="1 8 9">Nucleus</location>
    </subcellularLocation>
</comment>
<feature type="compositionally biased region" description="Gly residues" evidence="11">
    <location>
        <begin position="10"/>
        <end position="24"/>
    </location>
</feature>
<dbReference type="AlphaFoldDB" id="A0ABD2KGU3"/>
<protein>
    <recommendedName>
        <fullName evidence="10">One cut domain family member</fullName>
    </recommendedName>
</protein>
<dbReference type="SMART" id="SM01109">
    <property type="entry name" value="CUT"/>
    <property type="match status" value="1"/>
</dbReference>
<accession>A0ABD2KGU3</accession>
<feature type="domain" description="CUT" evidence="13">
    <location>
        <begin position="402"/>
        <end position="488"/>
    </location>
</feature>
<dbReference type="InterPro" id="IPR010982">
    <property type="entry name" value="Lambda_DNA-bd_dom_sf"/>
</dbReference>
<sequence>MEPPAVTSCGVGGHSASGLNDGTGGLQKRDLSTVAGFIQIDPQISFNTTSRHFEELPENFLETISPQQGHSSVGHHQLIAGLGGLHHESGGNVSHVTTTPQLASLTTVSMAGTADGNSGYAGLVSMPSSSHYISALKMESMEQHLGHHQQLHSNQLEKTNFGNGPAGLLSPLHLEGTRRGDPEGSLGLLSSVSVSHLHRPNGGSRTSDLLNGIRRSSNNVAYIKEEINPSNELGGYHSAASVSHHHEAYGDAGPYTLQGPTAQELERMANAETPPALSNVEITSSILASLSRESPSPNIQQQSPHQPTHFIVHQMSRQPQQLEHQIVQRHPITSTPSTTARRSKVKQQSLNQNLGQNSQNSDQQIILASNGSGTQSGYGPMGPGAGIPRTTYSTTDTTDPLNAEIDDEIYIDTKDLCKRVAYELKQHSIPQAIFAERILCRSQGTLSDLLRNPKPWNRLKSGRETFRRMFNWLQQPLHIRLSILDMYKGPMASGVIPPPTPAQNSRHHHRNRRTSDTNEEGNPPQKRPRLVFTDIQKRTLQAIFKETQRPSREMQQTIAEHLRLDMSTVSNFFMNARRRSRNGNGMGDEPAPYQQVQTITPPPDSPPTAQQHHQIIVTTSDHHQHLQQQQHQQTHLASSATDSIPTVRRPQKSSGIHHYLHNAHSSASNLSHIEETVDEVVTRSVAYARSKQQQQEQQQQFALAMQQNQQMDHRQQQPPIWEEEELSTAVSDEHIEGSEHTHSVEPTELQFLDESVADEEAVLGSEITLHQHKMEKEEETTFEEHDDMTAPKSVFGSSSFGCNKREHCKSDDEDYCHSACEEGPTEETKKHSPPEESSKEKEGEQTEDTANGMTDIVEAEALTEPGTPLRQMDETTNSQRNEEETCPIREEEQQTKTEENSTEATEEGRRS</sequence>
<evidence type="ECO:0000259" key="12">
    <source>
        <dbReference type="PROSITE" id="PS50071"/>
    </source>
</evidence>
<dbReference type="GO" id="GO:0005634">
    <property type="term" value="C:nucleus"/>
    <property type="evidence" value="ECO:0007669"/>
    <property type="project" value="UniProtKB-SubCell"/>
</dbReference>
<feature type="compositionally biased region" description="Acidic residues" evidence="11">
    <location>
        <begin position="777"/>
        <end position="786"/>
    </location>
</feature>
<dbReference type="PANTHER" id="PTHR14057:SF47">
    <property type="entry name" value="HOMEOBOX PROTEIN ONECUT"/>
    <property type="match status" value="1"/>
</dbReference>
<dbReference type="InterPro" id="IPR009057">
    <property type="entry name" value="Homeodomain-like_sf"/>
</dbReference>
<dbReference type="Gene3D" id="1.10.260.40">
    <property type="entry name" value="lambda repressor-like DNA-binding domains"/>
    <property type="match status" value="1"/>
</dbReference>
<name>A0ABD2KGU3_HETSC</name>
<feature type="compositionally biased region" description="Basic and acidic residues" evidence="11">
    <location>
        <begin position="803"/>
        <end position="844"/>
    </location>
</feature>
<feature type="compositionally biased region" description="Basic and acidic residues" evidence="11">
    <location>
        <begin position="880"/>
        <end position="899"/>
    </location>
</feature>
<keyword evidence="5 8" id="KW-0371">Homeobox</keyword>
<feature type="region of interest" description="Disordered" evidence="11">
    <location>
        <begin position="157"/>
        <end position="185"/>
    </location>
</feature>
<dbReference type="InterPro" id="IPR051649">
    <property type="entry name" value="CUT_Homeobox"/>
</dbReference>
<evidence type="ECO:0000256" key="9">
    <source>
        <dbReference type="RuleBase" id="RU000682"/>
    </source>
</evidence>
<dbReference type="EMBL" id="JBICCN010000026">
    <property type="protein sequence ID" value="KAL3102012.1"/>
    <property type="molecule type" value="Genomic_DNA"/>
</dbReference>
<evidence type="ECO:0000256" key="4">
    <source>
        <dbReference type="ARBA" id="ARBA00023125"/>
    </source>
</evidence>
<comment type="similarity">
    <text evidence="2 10">Belongs to the CUT homeobox family.</text>
</comment>
<feature type="compositionally biased region" description="Polar residues" evidence="11">
    <location>
        <begin position="331"/>
        <end position="340"/>
    </location>
</feature>
<gene>
    <name evidence="14" type="ORF">niasHS_003421</name>
</gene>
<keyword evidence="6 10" id="KW-0804">Transcription</keyword>
<dbReference type="PROSITE" id="PS50071">
    <property type="entry name" value="HOMEOBOX_2"/>
    <property type="match status" value="1"/>
</dbReference>
<dbReference type="InterPro" id="IPR001356">
    <property type="entry name" value="HD"/>
</dbReference>
<evidence type="ECO:0000256" key="8">
    <source>
        <dbReference type="PROSITE-ProRule" id="PRU00108"/>
    </source>
</evidence>
<evidence type="ECO:0000256" key="3">
    <source>
        <dbReference type="ARBA" id="ARBA00023015"/>
    </source>
</evidence>
<feature type="region of interest" description="Disordered" evidence="11">
    <location>
        <begin position="1"/>
        <end position="24"/>
    </location>
</feature>
<organism evidence="14 15">
    <name type="scientific">Heterodera schachtii</name>
    <name type="common">Sugarbeet cyst nematode worm</name>
    <name type="synonym">Tylenchus schachtii</name>
    <dbReference type="NCBI Taxonomy" id="97005"/>
    <lineage>
        <taxon>Eukaryota</taxon>
        <taxon>Metazoa</taxon>
        <taxon>Ecdysozoa</taxon>
        <taxon>Nematoda</taxon>
        <taxon>Chromadorea</taxon>
        <taxon>Rhabditida</taxon>
        <taxon>Tylenchina</taxon>
        <taxon>Tylenchomorpha</taxon>
        <taxon>Tylenchoidea</taxon>
        <taxon>Heteroderidae</taxon>
        <taxon>Heteroderinae</taxon>
        <taxon>Heterodera</taxon>
    </lineage>
</organism>
<feature type="domain" description="Homeobox" evidence="12">
    <location>
        <begin position="523"/>
        <end position="583"/>
    </location>
</feature>
<evidence type="ECO:0000313" key="14">
    <source>
        <dbReference type="EMBL" id="KAL3102012.1"/>
    </source>
</evidence>
<evidence type="ECO:0000313" key="15">
    <source>
        <dbReference type="Proteomes" id="UP001620645"/>
    </source>
</evidence>
<feature type="compositionally biased region" description="Low complexity" evidence="11">
    <location>
        <begin position="698"/>
        <end position="710"/>
    </location>
</feature>
<dbReference type="SMART" id="SM00389">
    <property type="entry name" value="HOX"/>
    <property type="match status" value="1"/>
</dbReference>
<feature type="region of interest" description="Disordered" evidence="11">
    <location>
        <begin position="774"/>
        <end position="911"/>
    </location>
</feature>
<feature type="region of interest" description="Disordered" evidence="11">
    <location>
        <begin position="578"/>
        <end position="654"/>
    </location>
</feature>
<dbReference type="Proteomes" id="UP001620645">
    <property type="component" value="Unassembled WGS sequence"/>
</dbReference>
<dbReference type="PROSITE" id="PS51042">
    <property type="entry name" value="CUT"/>
    <property type="match status" value="1"/>
</dbReference>
<dbReference type="SUPFAM" id="SSF46689">
    <property type="entry name" value="Homeodomain-like"/>
    <property type="match status" value="1"/>
</dbReference>
<dbReference type="FunFam" id="1.10.260.40:FF:000005">
    <property type="entry name" value="One cut domain family member"/>
    <property type="match status" value="1"/>
</dbReference>
<dbReference type="Pfam" id="PF02376">
    <property type="entry name" value="CUT"/>
    <property type="match status" value="1"/>
</dbReference>
<feature type="compositionally biased region" description="Polar residues" evidence="11">
    <location>
        <begin position="607"/>
        <end position="619"/>
    </location>
</feature>
<evidence type="ECO:0000256" key="11">
    <source>
        <dbReference type="SAM" id="MobiDB-lite"/>
    </source>
</evidence>
<evidence type="ECO:0000259" key="13">
    <source>
        <dbReference type="PROSITE" id="PS51042"/>
    </source>
</evidence>
<proteinExistence type="inferred from homology"/>
<feature type="compositionally biased region" description="Low complexity" evidence="11">
    <location>
        <begin position="347"/>
        <end position="360"/>
    </location>
</feature>
<dbReference type="Gene3D" id="1.10.10.60">
    <property type="entry name" value="Homeodomain-like"/>
    <property type="match status" value="1"/>
</dbReference>
<keyword evidence="7 8" id="KW-0539">Nucleus</keyword>
<feature type="DNA-binding region" description="Homeobox" evidence="8">
    <location>
        <begin position="525"/>
        <end position="584"/>
    </location>
</feature>
<comment type="caution">
    <text evidence="14">The sequence shown here is derived from an EMBL/GenBank/DDBJ whole genome shotgun (WGS) entry which is preliminary data.</text>
</comment>
<keyword evidence="4 8" id="KW-0238">DNA-binding</keyword>
<feature type="region of interest" description="Disordered" evidence="11">
    <location>
        <begin position="330"/>
        <end position="360"/>
    </location>
</feature>
<evidence type="ECO:0000256" key="5">
    <source>
        <dbReference type="ARBA" id="ARBA00023155"/>
    </source>
</evidence>
<dbReference type="SUPFAM" id="SSF47413">
    <property type="entry name" value="lambda repressor-like DNA-binding domains"/>
    <property type="match status" value="1"/>
</dbReference>
<dbReference type="Pfam" id="PF00046">
    <property type="entry name" value="Homeodomain"/>
    <property type="match status" value="1"/>
</dbReference>
<evidence type="ECO:0000256" key="10">
    <source>
        <dbReference type="RuleBase" id="RU361129"/>
    </source>
</evidence>
<feature type="compositionally biased region" description="Low complexity" evidence="11">
    <location>
        <begin position="626"/>
        <end position="636"/>
    </location>
</feature>
<reference evidence="14 15" key="1">
    <citation type="submission" date="2024-10" db="EMBL/GenBank/DDBJ databases">
        <authorList>
            <person name="Kim D."/>
        </authorList>
    </citation>
    <scope>NUCLEOTIDE SEQUENCE [LARGE SCALE GENOMIC DNA]</scope>
    <source>
        <strain evidence="14">Taebaek</strain>
    </source>
</reference>
<dbReference type="FunFam" id="1.10.10.60:FF:000054">
    <property type="entry name" value="One cut domain family member"/>
    <property type="match status" value="1"/>
</dbReference>
<feature type="region of interest" description="Disordered" evidence="11">
    <location>
        <begin position="492"/>
        <end position="532"/>
    </location>
</feature>
<dbReference type="PANTHER" id="PTHR14057">
    <property type="entry name" value="TRANSCRIPTION FACTOR ONECUT"/>
    <property type="match status" value="1"/>
</dbReference>